<dbReference type="Proteomes" id="UP000830055">
    <property type="component" value="Chromosome"/>
</dbReference>
<dbReference type="CDD" id="cd03811">
    <property type="entry name" value="GT4_GT28_WabH-like"/>
    <property type="match status" value="1"/>
</dbReference>
<feature type="domain" description="Glycosyl transferase family 1" evidence="1">
    <location>
        <begin position="129"/>
        <end position="281"/>
    </location>
</feature>
<protein>
    <recommendedName>
        <fullName evidence="5">Glycosyltransferase</fullName>
    </recommendedName>
</protein>
<evidence type="ECO:0000313" key="3">
    <source>
        <dbReference type="EMBL" id="BDD89158.1"/>
    </source>
</evidence>
<evidence type="ECO:0000313" key="4">
    <source>
        <dbReference type="Proteomes" id="UP000830055"/>
    </source>
</evidence>
<dbReference type="Gene3D" id="3.40.50.2000">
    <property type="entry name" value="Glycogen Phosphorylase B"/>
    <property type="match status" value="2"/>
</dbReference>
<gene>
    <name evidence="3" type="ORF">DPPLL_35230</name>
</gene>
<evidence type="ECO:0000259" key="2">
    <source>
        <dbReference type="Pfam" id="PF13439"/>
    </source>
</evidence>
<proteinExistence type="predicted"/>
<organism evidence="3 4">
    <name type="scientific">Desulfofustis limnaeus</name>
    <dbReference type="NCBI Taxonomy" id="2740163"/>
    <lineage>
        <taxon>Bacteria</taxon>
        <taxon>Pseudomonadati</taxon>
        <taxon>Thermodesulfobacteriota</taxon>
        <taxon>Desulfobulbia</taxon>
        <taxon>Desulfobulbales</taxon>
        <taxon>Desulfocapsaceae</taxon>
        <taxon>Desulfofustis</taxon>
    </lineage>
</organism>
<name>A0ABN6MC57_9BACT</name>
<dbReference type="InterPro" id="IPR028098">
    <property type="entry name" value="Glyco_trans_4-like_N"/>
</dbReference>
<sequence>MLWANEVLPIRQRHQFDISLAWSLVRFVKRYRIDIVHSFGSIADLSALVASRVTGVKFVNGSIRSARRKLTRRDWLSKLTMPFADAIVANSKAGLRAFGMDRKAKAQVIYNGIDFPPVAGVKKTDFPGPYICMVGNFSSKKDHKSLIEAFPFVLEKQQDYRLVLVGRGEREDCCRQLIDQLGIEDRVFIVNDCDEPAPWVKGASICVLLSPDGEGLSNVIMEYCALGKPVLASDLGGNAEIIEDGVSGILLRSHDPLTVSSALLALLSDEGKMKRIAGKARDVIKERFLLQRMIDDYCELYTHLIKKTGLS</sequence>
<keyword evidence="4" id="KW-1185">Reference proteome</keyword>
<dbReference type="Pfam" id="PF00534">
    <property type="entry name" value="Glycos_transf_1"/>
    <property type="match status" value="1"/>
</dbReference>
<dbReference type="EMBL" id="AP025516">
    <property type="protein sequence ID" value="BDD89158.1"/>
    <property type="molecule type" value="Genomic_DNA"/>
</dbReference>
<dbReference type="PANTHER" id="PTHR12526:SF630">
    <property type="entry name" value="GLYCOSYLTRANSFERASE"/>
    <property type="match status" value="1"/>
</dbReference>
<accession>A0ABN6MC57</accession>
<dbReference type="PANTHER" id="PTHR12526">
    <property type="entry name" value="GLYCOSYLTRANSFERASE"/>
    <property type="match status" value="1"/>
</dbReference>
<dbReference type="Pfam" id="PF13439">
    <property type="entry name" value="Glyco_transf_4"/>
    <property type="match status" value="1"/>
</dbReference>
<reference evidence="3 4" key="1">
    <citation type="submission" date="2022-01" db="EMBL/GenBank/DDBJ databases">
        <title>Desulfofustis limnae sp. nov., a novel mesophilic sulfate-reducing bacterium isolated from marsh soil.</title>
        <authorList>
            <person name="Watanabe M."/>
            <person name="Takahashi A."/>
            <person name="Kojima H."/>
            <person name="Fukui M."/>
        </authorList>
    </citation>
    <scope>NUCLEOTIDE SEQUENCE [LARGE SCALE GENOMIC DNA]</scope>
    <source>
        <strain evidence="3 4">PPLL</strain>
    </source>
</reference>
<dbReference type="SUPFAM" id="SSF53756">
    <property type="entry name" value="UDP-Glycosyltransferase/glycogen phosphorylase"/>
    <property type="match status" value="1"/>
</dbReference>
<feature type="domain" description="Glycosyltransferase subfamily 4-like N-terminal" evidence="2">
    <location>
        <begin position="7"/>
        <end position="114"/>
    </location>
</feature>
<evidence type="ECO:0008006" key="5">
    <source>
        <dbReference type="Google" id="ProtNLM"/>
    </source>
</evidence>
<dbReference type="InterPro" id="IPR001296">
    <property type="entry name" value="Glyco_trans_1"/>
</dbReference>
<evidence type="ECO:0000259" key="1">
    <source>
        <dbReference type="Pfam" id="PF00534"/>
    </source>
</evidence>